<comment type="caution">
    <text evidence="7">The sequence shown here is derived from an EMBL/GenBank/DDBJ whole genome shotgun (WGS) entry which is preliminary data.</text>
</comment>
<protein>
    <recommendedName>
        <fullName evidence="3">chorismate mutase</fullName>
        <ecNumber evidence="3">5.4.99.5</ecNumber>
    </recommendedName>
</protein>
<feature type="region of interest" description="Disordered" evidence="6">
    <location>
        <begin position="186"/>
        <end position="205"/>
    </location>
</feature>
<keyword evidence="5" id="KW-0413">Isomerase</keyword>
<evidence type="ECO:0000313" key="7">
    <source>
        <dbReference type="EMBL" id="PNH05421.1"/>
    </source>
</evidence>
<dbReference type="EMBL" id="PGGS01000307">
    <property type="protein sequence ID" value="PNH05421.1"/>
    <property type="molecule type" value="Genomic_DNA"/>
</dbReference>
<evidence type="ECO:0000256" key="1">
    <source>
        <dbReference type="ARBA" id="ARBA00000824"/>
    </source>
</evidence>
<evidence type="ECO:0000313" key="8">
    <source>
        <dbReference type="Proteomes" id="UP000236333"/>
    </source>
</evidence>
<evidence type="ECO:0000256" key="6">
    <source>
        <dbReference type="SAM" id="MobiDB-lite"/>
    </source>
</evidence>
<dbReference type="Gene3D" id="1.10.590.10">
    <property type="entry name" value="Chorismate mutase, AroQ class superfamily, eukaryotic"/>
    <property type="match status" value="2"/>
</dbReference>
<reference evidence="7 8" key="1">
    <citation type="journal article" date="2017" name="Mol. Biol. Evol.">
        <title>The 4-celled Tetrabaena socialis nuclear genome reveals the essential components for genetic control of cell number at the origin of multicellularity in the volvocine lineage.</title>
        <authorList>
            <person name="Featherston J."/>
            <person name="Arakaki Y."/>
            <person name="Hanschen E.R."/>
            <person name="Ferris P.J."/>
            <person name="Michod R.E."/>
            <person name="Olson B.J.S.C."/>
            <person name="Nozaki H."/>
            <person name="Durand P.M."/>
        </authorList>
    </citation>
    <scope>NUCLEOTIDE SEQUENCE [LARGE SCALE GENOMIC DNA]</scope>
    <source>
        <strain evidence="7 8">NIES-571</strain>
    </source>
</reference>
<name>A0A2J7ZYR7_9CHLO</name>
<evidence type="ECO:0000256" key="5">
    <source>
        <dbReference type="ARBA" id="ARBA00023235"/>
    </source>
</evidence>
<dbReference type="GO" id="GO:0005737">
    <property type="term" value="C:cytoplasm"/>
    <property type="evidence" value="ECO:0007669"/>
    <property type="project" value="UniProtKB-SubCell"/>
</dbReference>
<dbReference type="GO" id="GO:0004106">
    <property type="term" value="F:chorismate mutase activity"/>
    <property type="evidence" value="ECO:0007669"/>
    <property type="project" value="UniProtKB-EC"/>
</dbReference>
<organism evidence="7 8">
    <name type="scientific">Tetrabaena socialis</name>
    <dbReference type="NCBI Taxonomy" id="47790"/>
    <lineage>
        <taxon>Eukaryota</taxon>
        <taxon>Viridiplantae</taxon>
        <taxon>Chlorophyta</taxon>
        <taxon>core chlorophytes</taxon>
        <taxon>Chlorophyceae</taxon>
        <taxon>CS clade</taxon>
        <taxon>Chlamydomonadales</taxon>
        <taxon>Tetrabaenaceae</taxon>
        <taxon>Tetrabaena</taxon>
    </lineage>
</organism>
<evidence type="ECO:0000256" key="4">
    <source>
        <dbReference type="ARBA" id="ARBA00022490"/>
    </source>
</evidence>
<comment type="catalytic activity">
    <reaction evidence="1">
        <text>chorismate = prephenate</text>
        <dbReference type="Rhea" id="RHEA:13897"/>
        <dbReference type="ChEBI" id="CHEBI:29748"/>
        <dbReference type="ChEBI" id="CHEBI:29934"/>
        <dbReference type="EC" id="5.4.99.5"/>
    </reaction>
</comment>
<dbReference type="OrthoDB" id="191918at2759"/>
<dbReference type="PANTHER" id="PTHR21145">
    <property type="entry name" value="CHORISMATE MUTASE"/>
    <property type="match status" value="1"/>
</dbReference>
<accession>A0A2J7ZYR7</accession>
<dbReference type="GO" id="GO:0046417">
    <property type="term" value="P:chorismate metabolic process"/>
    <property type="evidence" value="ECO:0007669"/>
    <property type="project" value="InterPro"/>
</dbReference>
<dbReference type="SUPFAM" id="SSF48600">
    <property type="entry name" value="Chorismate mutase II"/>
    <property type="match status" value="1"/>
</dbReference>
<dbReference type="UniPathway" id="UPA00120">
    <property type="reaction ID" value="UER00203"/>
</dbReference>
<keyword evidence="4" id="KW-0963">Cytoplasm</keyword>
<proteinExistence type="predicted"/>
<dbReference type="EC" id="5.4.99.5" evidence="3"/>
<gene>
    <name evidence="7" type="ORF">TSOC_008327</name>
</gene>
<evidence type="ECO:0000256" key="2">
    <source>
        <dbReference type="ARBA" id="ARBA00004496"/>
    </source>
</evidence>
<sequence length="271" mass="29581">MRASWTCAAPHRIVATPQAARAPSALASARDMSSALELANIRSSLIRQEDTIIFGFIERSQFCRNLPVYTADAIPVPGYDRCGRRYSLLEYVLRETERLHGSVRRYTSPDEHAFFPDDLPPLALPPITYPSVLHACAESININQQIWRVYLEDILPGPSVFEMGAWVERRVVERVRRKVATFGQDVTEHGAGPSDVAQNGGDGSPRLKVSPDLVARVYEQIVMPLTKEVEVLYLLRRLEGEADGAAVAPGTAAATARGSGATAAAAAAPMR</sequence>
<dbReference type="AlphaFoldDB" id="A0A2J7ZYR7"/>
<dbReference type="PROSITE" id="PS51169">
    <property type="entry name" value="CHORISMATE_MUT_3"/>
    <property type="match status" value="1"/>
</dbReference>
<dbReference type="InterPro" id="IPR036263">
    <property type="entry name" value="Chorismate_II_sf"/>
</dbReference>
<dbReference type="Proteomes" id="UP000236333">
    <property type="component" value="Unassembled WGS sequence"/>
</dbReference>
<dbReference type="InterPro" id="IPR008238">
    <property type="entry name" value="Chorismate_mutase_AroQ_euk"/>
</dbReference>
<keyword evidence="8" id="KW-1185">Reference proteome</keyword>
<dbReference type="GO" id="GO:0009073">
    <property type="term" value="P:aromatic amino acid family biosynthetic process"/>
    <property type="evidence" value="ECO:0007669"/>
    <property type="project" value="InterPro"/>
</dbReference>
<dbReference type="PANTHER" id="PTHR21145:SF12">
    <property type="entry name" value="CHORISMATE MUTASE"/>
    <property type="match status" value="1"/>
</dbReference>
<evidence type="ECO:0000256" key="3">
    <source>
        <dbReference type="ARBA" id="ARBA00012404"/>
    </source>
</evidence>
<dbReference type="InterPro" id="IPR037039">
    <property type="entry name" value="CM_AroQ_sf_eucaryotic"/>
</dbReference>
<comment type="subcellular location">
    <subcellularLocation>
        <location evidence="2">Cytoplasm</location>
    </subcellularLocation>
</comment>